<accession>A0A2P5APZ6</accession>
<dbReference type="Proteomes" id="UP000237000">
    <property type="component" value="Unassembled WGS sequence"/>
</dbReference>
<proteinExistence type="predicted"/>
<sequence>MAEELSIQFLKWLGRYVEEIVVMRAELRSISKMIDNYMQLEHCSDEDWMSFLNSVKYFIESRLYCGDGGLKSGDVDGFGNIRVEGTISRDNGYVIEQSHLERGKPFIDLESDLMGRLNEGCDDIDVRVTVMEKEVNNLGSALKNESTVTVIELNPTEEAINIEANVVPHL</sequence>
<name>A0A2P5APZ6_TREOI</name>
<organism evidence="1 2">
    <name type="scientific">Trema orientale</name>
    <name type="common">Charcoal tree</name>
    <name type="synonym">Celtis orientalis</name>
    <dbReference type="NCBI Taxonomy" id="63057"/>
    <lineage>
        <taxon>Eukaryota</taxon>
        <taxon>Viridiplantae</taxon>
        <taxon>Streptophyta</taxon>
        <taxon>Embryophyta</taxon>
        <taxon>Tracheophyta</taxon>
        <taxon>Spermatophyta</taxon>
        <taxon>Magnoliopsida</taxon>
        <taxon>eudicotyledons</taxon>
        <taxon>Gunneridae</taxon>
        <taxon>Pentapetalae</taxon>
        <taxon>rosids</taxon>
        <taxon>fabids</taxon>
        <taxon>Rosales</taxon>
        <taxon>Cannabaceae</taxon>
        <taxon>Trema</taxon>
    </lineage>
</organism>
<dbReference type="AlphaFoldDB" id="A0A2P5APZ6"/>
<dbReference type="EMBL" id="JXTC01000746">
    <property type="protein sequence ID" value="PON38633.1"/>
    <property type="molecule type" value="Genomic_DNA"/>
</dbReference>
<comment type="caution">
    <text evidence="1">The sequence shown here is derived from an EMBL/GenBank/DDBJ whole genome shotgun (WGS) entry which is preliminary data.</text>
</comment>
<dbReference type="InParanoid" id="A0A2P5APZ6"/>
<gene>
    <name evidence="1" type="ORF">TorRG33x02_344580</name>
</gene>
<protein>
    <submittedName>
        <fullName evidence="1">Uncharacterized protein</fullName>
    </submittedName>
</protein>
<evidence type="ECO:0000313" key="1">
    <source>
        <dbReference type="EMBL" id="PON38633.1"/>
    </source>
</evidence>
<evidence type="ECO:0000313" key="2">
    <source>
        <dbReference type="Proteomes" id="UP000237000"/>
    </source>
</evidence>
<keyword evidence="2" id="KW-1185">Reference proteome</keyword>
<reference evidence="2" key="1">
    <citation type="submission" date="2016-06" db="EMBL/GenBank/DDBJ databases">
        <title>Parallel loss of symbiosis genes in relatives of nitrogen-fixing non-legume Parasponia.</title>
        <authorList>
            <person name="Van Velzen R."/>
            <person name="Holmer R."/>
            <person name="Bu F."/>
            <person name="Rutten L."/>
            <person name="Van Zeijl A."/>
            <person name="Liu W."/>
            <person name="Santuari L."/>
            <person name="Cao Q."/>
            <person name="Sharma T."/>
            <person name="Shen D."/>
            <person name="Roswanjaya Y."/>
            <person name="Wardhani T."/>
            <person name="Kalhor M.S."/>
            <person name="Jansen J."/>
            <person name="Van den Hoogen J."/>
            <person name="Gungor B."/>
            <person name="Hartog M."/>
            <person name="Hontelez J."/>
            <person name="Verver J."/>
            <person name="Yang W.-C."/>
            <person name="Schijlen E."/>
            <person name="Repin R."/>
            <person name="Schilthuizen M."/>
            <person name="Schranz E."/>
            <person name="Heidstra R."/>
            <person name="Miyata K."/>
            <person name="Fedorova E."/>
            <person name="Kohlen W."/>
            <person name="Bisseling T."/>
            <person name="Smit S."/>
            <person name="Geurts R."/>
        </authorList>
    </citation>
    <scope>NUCLEOTIDE SEQUENCE [LARGE SCALE GENOMIC DNA]</scope>
    <source>
        <strain evidence="2">cv. RG33-2</strain>
    </source>
</reference>